<protein>
    <submittedName>
        <fullName evidence="1">Uncharacterized protein</fullName>
    </submittedName>
</protein>
<keyword evidence="2" id="KW-1185">Reference proteome</keyword>
<name>A0ACC3DT68_9PEZI</name>
<dbReference type="EMBL" id="JAWDJW010000843">
    <property type="protein sequence ID" value="KAK3079924.1"/>
    <property type="molecule type" value="Genomic_DNA"/>
</dbReference>
<evidence type="ECO:0000313" key="1">
    <source>
        <dbReference type="EMBL" id="KAK3079924.1"/>
    </source>
</evidence>
<organism evidence="1 2">
    <name type="scientific">Coniosporium uncinatum</name>
    <dbReference type="NCBI Taxonomy" id="93489"/>
    <lineage>
        <taxon>Eukaryota</taxon>
        <taxon>Fungi</taxon>
        <taxon>Dikarya</taxon>
        <taxon>Ascomycota</taxon>
        <taxon>Pezizomycotina</taxon>
        <taxon>Dothideomycetes</taxon>
        <taxon>Dothideomycetes incertae sedis</taxon>
        <taxon>Coniosporium</taxon>
    </lineage>
</organism>
<sequence>MSSVSEGASKLAPEEWPPSYFRHSAHSRLMMAHIVLMVVGWFIIAPLACILSAAKSRYTLPTQAVFLVVNALGVLVSIVYNHQTPDLYANNSHHKAGWAITWIALAWVLMGSVNMYTGVNKTSVNGQPVSVAAVTRYQRIEEEQISNPRRWSGDSGQGTERNSGSLFSHSRSPSVQSENQQLHDPVPTFNSSDEDEDEYETVNEKRGMLRNTRVDRFFLRNIHHVGSRTAKALRIFYTVMERTMLLLGFVALASGGVVYAGIFVSLAVGLHMKAFPLTIPTSASIRYSAAWRIS</sequence>
<dbReference type="Proteomes" id="UP001186974">
    <property type="component" value="Unassembled WGS sequence"/>
</dbReference>
<reference evidence="1" key="1">
    <citation type="submission" date="2024-09" db="EMBL/GenBank/DDBJ databases">
        <title>Black Yeasts Isolated from many extreme environments.</title>
        <authorList>
            <person name="Coleine C."/>
            <person name="Stajich J.E."/>
            <person name="Selbmann L."/>
        </authorList>
    </citation>
    <scope>NUCLEOTIDE SEQUENCE</scope>
    <source>
        <strain evidence="1">CCFEE 5737</strain>
    </source>
</reference>
<evidence type="ECO:0000313" key="2">
    <source>
        <dbReference type="Proteomes" id="UP001186974"/>
    </source>
</evidence>
<gene>
    <name evidence="1" type="ORF">LTS18_003577</name>
</gene>
<accession>A0ACC3DT68</accession>
<comment type="caution">
    <text evidence="1">The sequence shown here is derived from an EMBL/GenBank/DDBJ whole genome shotgun (WGS) entry which is preliminary data.</text>
</comment>
<proteinExistence type="predicted"/>